<dbReference type="InterPro" id="IPR036890">
    <property type="entry name" value="HATPase_C_sf"/>
</dbReference>
<dbReference type="SUPFAM" id="SSF55890">
    <property type="entry name" value="Sporulation response regulatory protein Spo0B"/>
    <property type="match status" value="1"/>
</dbReference>
<keyword evidence="8" id="KW-0902">Two-component regulatory system</keyword>
<feature type="transmembrane region" description="Helical" evidence="9">
    <location>
        <begin position="337"/>
        <end position="359"/>
    </location>
</feature>
<comment type="catalytic activity">
    <reaction evidence="1">
        <text>ATP + protein L-histidine = ADP + protein N-phospho-L-histidine.</text>
        <dbReference type="EC" id="2.7.13.3"/>
    </reaction>
</comment>
<evidence type="ECO:0000256" key="6">
    <source>
        <dbReference type="ARBA" id="ARBA00022777"/>
    </source>
</evidence>
<dbReference type="GO" id="GO:0042802">
    <property type="term" value="F:identical protein binding"/>
    <property type="evidence" value="ECO:0007669"/>
    <property type="project" value="TreeGrafter"/>
</dbReference>
<dbReference type="Pfam" id="PF14689">
    <property type="entry name" value="SPOB_a"/>
    <property type="match status" value="1"/>
</dbReference>
<dbReference type="InterPro" id="IPR003594">
    <property type="entry name" value="HATPase_dom"/>
</dbReference>
<keyword evidence="9" id="KW-0812">Transmembrane</keyword>
<dbReference type="GO" id="GO:0000155">
    <property type="term" value="F:phosphorelay sensor kinase activity"/>
    <property type="evidence" value="ECO:0007669"/>
    <property type="project" value="InterPro"/>
</dbReference>
<dbReference type="Gene3D" id="3.30.565.10">
    <property type="entry name" value="Histidine kinase-like ATPase, C-terminal domain"/>
    <property type="match status" value="1"/>
</dbReference>
<dbReference type="SUPFAM" id="SSF55874">
    <property type="entry name" value="ATPase domain of HSP90 chaperone/DNA topoisomerase II/histidine kinase"/>
    <property type="match status" value="1"/>
</dbReference>
<dbReference type="InterPro" id="IPR004358">
    <property type="entry name" value="Sig_transdc_His_kin-like_C"/>
</dbReference>
<dbReference type="Pfam" id="PF02518">
    <property type="entry name" value="HATPase_c"/>
    <property type="match status" value="1"/>
</dbReference>
<dbReference type="Gene3D" id="1.10.287.130">
    <property type="match status" value="1"/>
</dbReference>
<evidence type="ECO:0000256" key="1">
    <source>
        <dbReference type="ARBA" id="ARBA00000085"/>
    </source>
</evidence>
<evidence type="ECO:0000259" key="10">
    <source>
        <dbReference type="PROSITE" id="PS50109"/>
    </source>
</evidence>
<proteinExistence type="predicted"/>
<keyword evidence="12" id="KW-1185">Reference proteome</keyword>
<evidence type="ECO:0000256" key="3">
    <source>
        <dbReference type="ARBA" id="ARBA00022553"/>
    </source>
</evidence>
<keyword evidence="3" id="KW-0597">Phosphoprotein</keyword>
<evidence type="ECO:0000313" key="11">
    <source>
        <dbReference type="EMBL" id="TNJ68264.1"/>
    </source>
</evidence>
<dbReference type="InterPro" id="IPR016120">
    <property type="entry name" value="Sig_transdc_His_kin_SpoOB"/>
</dbReference>
<evidence type="ECO:0000256" key="2">
    <source>
        <dbReference type="ARBA" id="ARBA00012438"/>
    </source>
</evidence>
<evidence type="ECO:0000256" key="4">
    <source>
        <dbReference type="ARBA" id="ARBA00022679"/>
    </source>
</evidence>
<dbReference type="InterPro" id="IPR039506">
    <property type="entry name" value="SPOB_a"/>
</dbReference>
<sequence length="585" mass="66233">MQMKSRFFYIVFACVVLMLCLNNIFFYFTTKETLVSNVENQSLLAAHNLRNAVDRYNTSVLHVEDMIGQQLRIAAVAAKDRLDPRAANVTDEQLAQLSKELGVSHITLLQPSGDDIVGVRSSDPREIGMSTKKWGYWFSAFQQLLSNREVTIPEGQKLLHYWSGPIGHADTDPTKIDKWGYYFDGTTDYILNPYVEDVQIKQYSQLAGPDIILNKMIADNPSILEMTGYNYNTFGQPLKVSKSQSGHYFVSLTNRPILFGTYGYSERARDTESVQLAYETNKPITYKTVVDGHEVMKSFIPVPAQSLDRESDVPYVIGVVFDYNTIHQALNEQIRSIIHRIAIMTGLSLVLLIIVFRMIKQNKDEAVRVTQEAYIDEVNDMFTTIRGQRHDFLNHVQTIHTFLQLKKYEDLHRYTGELIGEIRQTNDIIQIGHPAVAAIVQSKFVIAMNKRIDFRHQFLLTGNFNLGVTSVDIVIIIGNLVDNAFDEVMNLPVHERWVELLGSYNAGCLIISVRNPGRTLDEDEKSKIFSPGYSTKETNNHSGLGLAVTKKRVGYYKGSITVDSDPEQGTVFTVSIPLQRFGKSS</sequence>
<comment type="caution">
    <text evidence="11">The sequence shown here is derived from an EMBL/GenBank/DDBJ whole genome shotgun (WGS) entry which is preliminary data.</text>
</comment>
<feature type="domain" description="Histidine kinase" evidence="10">
    <location>
        <begin position="476"/>
        <end position="580"/>
    </location>
</feature>
<dbReference type="SMART" id="SM00387">
    <property type="entry name" value="HATPase_c"/>
    <property type="match status" value="1"/>
</dbReference>
<keyword evidence="5" id="KW-0547">Nucleotide-binding</keyword>
<dbReference type="Proteomes" id="UP000307943">
    <property type="component" value="Unassembled WGS sequence"/>
</dbReference>
<dbReference type="AlphaFoldDB" id="A0A5C4TGK4"/>
<dbReference type="RefSeq" id="WP_139600241.1">
    <property type="nucleotide sequence ID" value="NZ_VDCQ01000001.1"/>
</dbReference>
<organism evidence="11 12">
    <name type="scientific">Paenibacillus hemerocallicola</name>
    <dbReference type="NCBI Taxonomy" id="1172614"/>
    <lineage>
        <taxon>Bacteria</taxon>
        <taxon>Bacillati</taxon>
        <taxon>Bacillota</taxon>
        <taxon>Bacilli</taxon>
        <taxon>Bacillales</taxon>
        <taxon>Paenibacillaceae</taxon>
        <taxon>Paenibacillus</taxon>
    </lineage>
</organism>
<keyword evidence="6" id="KW-0418">Kinase</keyword>
<keyword evidence="7" id="KW-0067">ATP-binding</keyword>
<protein>
    <recommendedName>
        <fullName evidence="2">histidine kinase</fullName>
        <ecNumber evidence="2">2.7.13.3</ecNumber>
    </recommendedName>
</protein>
<evidence type="ECO:0000313" key="12">
    <source>
        <dbReference type="Proteomes" id="UP000307943"/>
    </source>
</evidence>
<feature type="transmembrane region" description="Helical" evidence="9">
    <location>
        <begin position="7"/>
        <end position="28"/>
    </location>
</feature>
<gene>
    <name evidence="11" type="ORF">FE784_00970</name>
</gene>
<dbReference type="PRINTS" id="PR00344">
    <property type="entry name" value="BCTRLSENSOR"/>
</dbReference>
<evidence type="ECO:0000256" key="9">
    <source>
        <dbReference type="SAM" id="Phobius"/>
    </source>
</evidence>
<keyword evidence="9" id="KW-1133">Transmembrane helix</keyword>
<evidence type="ECO:0000256" key="5">
    <source>
        <dbReference type="ARBA" id="ARBA00022741"/>
    </source>
</evidence>
<evidence type="ECO:0000256" key="8">
    <source>
        <dbReference type="ARBA" id="ARBA00023012"/>
    </source>
</evidence>
<accession>A0A5C4TGK4</accession>
<name>A0A5C4TGK4_9BACL</name>
<dbReference type="PANTHER" id="PTHR40448:SF1">
    <property type="entry name" value="TWO-COMPONENT SENSOR HISTIDINE KINASE"/>
    <property type="match status" value="1"/>
</dbReference>
<keyword evidence="9" id="KW-0472">Membrane</keyword>
<dbReference type="OrthoDB" id="1634477at2"/>
<dbReference type="PROSITE" id="PS50109">
    <property type="entry name" value="HIS_KIN"/>
    <property type="match status" value="1"/>
</dbReference>
<dbReference type="PANTHER" id="PTHR40448">
    <property type="entry name" value="TWO-COMPONENT SENSOR HISTIDINE KINASE"/>
    <property type="match status" value="1"/>
</dbReference>
<keyword evidence="4" id="KW-0808">Transferase</keyword>
<dbReference type="EMBL" id="VDCQ01000001">
    <property type="protein sequence ID" value="TNJ68264.1"/>
    <property type="molecule type" value="Genomic_DNA"/>
</dbReference>
<dbReference type="InterPro" id="IPR005467">
    <property type="entry name" value="His_kinase_dom"/>
</dbReference>
<dbReference type="GO" id="GO:0005524">
    <property type="term" value="F:ATP binding"/>
    <property type="evidence" value="ECO:0007669"/>
    <property type="project" value="UniProtKB-KW"/>
</dbReference>
<dbReference type="EC" id="2.7.13.3" evidence="2"/>
<evidence type="ECO:0000256" key="7">
    <source>
        <dbReference type="ARBA" id="ARBA00022840"/>
    </source>
</evidence>
<reference evidence="11 12" key="1">
    <citation type="submission" date="2019-05" db="EMBL/GenBank/DDBJ databases">
        <title>We sequenced the genome of Paenibacillus hemerocallicola KCTC 33185 for further insight into its adaptation and study the phylogeny of Paenibacillus.</title>
        <authorList>
            <person name="Narsing Rao M.P."/>
        </authorList>
    </citation>
    <scope>NUCLEOTIDE SEQUENCE [LARGE SCALE GENOMIC DNA]</scope>
    <source>
        <strain evidence="11 12">KCTC 33185</strain>
    </source>
</reference>